<dbReference type="CDD" id="cd06469">
    <property type="entry name" value="p23_DYX1C1_like"/>
    <property type="match status" value="1"/>
</dbReference>
<accession>A0ABQ8F3W3</accession>
<dbReference type="InterPro" id="IPR011990">
    <property type="entry name" value="TPR-like_helical_dom_sf"/>
</dbReference>
<dbReference type="EMBL" id="JAFCIX010000403">
    <property type="protein sequence ID" value="KAH6591626.1"/>
    <property type="molecule type" value="Genomic_DNA"/>
</dbReference>
<organism evidence="13 14">
    <name type="scientific">Batrachochytrium salamandrivorans</name>
    <dbReference type="NCBI Taxonomy" id="1357716"/>
    <lineage>
        <taxon>Eukaryota</taxon>
        <taxon>Fungi</taxon>
        <taxon>Fungi incertae sedis</taxon>
        <taxon>Chytridiomycota</taxon>
        <taxon>Chytridiomycota incertae sedis</taxon>
        <taxon>Chytridiomycetes</taxon>
        <taxon>Rhizophydiales</taxon>
        <taxon>Rhizophydiales incertae sedis</taxon>
        <taxon>Batrachochytrium</taxon>
    </lineage>
</organism>
<dbReference type="Proteomes" id="UP001648503">
    <property type="component" value="Unassembled WGS sequence"/>
</dbReference>
<evidence type="ECO:0000259" key="12">
    <source>
        <dbReference type="PROSITE" id="PS51203"/>
    </source>
</evidence>
<evidence type="ECO:0000256" key="1">
    <source>
        <dbReference type="ARBA" id="ARBA00004123"/>
    </source>
</evidence>
<feature type="repeat" description="TPR" evidence="11">
    <location>
        <begin position="321"/>
        <end position="354"/>
    </location>
</feature>
<keyword evidence="14" id="KW-1185">Reference proteome</keyword>
<dbReference type="InterPro" id="IPR019734">
    <property type="entry name" value="TPR_rpt"/>
</dbReference>
<evidence type="ECO:0000313" key="13">
    <source>
        <dbReference type="EMBL" id="KAH6591626.1"/>
    </source>
</evidence>
<keyword evidence="3" id="KW-0963">Cytoplasm</keyword>
<comment type="subcellular location">
    <subcellularLocation>
        <location evidence="2">Cell projection</location>
        <location evidence="2">Neuron projection</location>
    </subcellularLocation>
    <subcellularLocation>
        <location evidence="9">Dynein axonemal particle</location>
    </subcellularLocation>
    <subcellularLocation>
        <location evidence="1">Nucleus</location>
    </subcellularLocation>
</comment>
<dbReference type="PROSITE" id="PS50005">
    <property type="entry name" value="TPR"/>
    <property type="match status" value="1"/>
</dbReference>
<dbReference type="SUPFAM" id="SSF49764">
    <property type="entry name" value="HSP20-like chaperones"/>
    <property type="match status" value="1"/>
</dbReference>
<protein>
    <recommendedName>
        <fullName evidence="10">Dynein axonemal assembly factor 4</fullName>
    </recommendedName>
</protein>
<feature type="domain" description="CS" evidence="12">
    <location>
        <begin position="3"/>
        <end position="87"/>
    </location>
</feature>
<dbReference type="InterPro" id="IPR052004">
    <property type="entry name" value="Dynein_assembly_factor_4"/>
</dbReference>
<evidence type="ECO:0000256" key="6">
    <source>
        <dbReference type="ARBA" id="ARBA00022902"/>
    </source>
</evidence>
<evidence type="ECO:0000256" key="2">
    <source>
        <dbReference type="ARBA" id="ARBA00004487"/>
    </source>
</evidence>
<dbReference type="PROSITE" id="PS51203">
    <property type="entry name" value="CS"/>
    <property type="match status" value="1"/>
</dbReference>
<evidence type="ECO:0000256" key="3">
    <source>
        <dbReference type="ARBA" id="ARBA00022490"/>
    </source>
</evidence>
<evidence type="ECO:0000256" key="5">
    <source>
        <dbReference type="ARBA" id="ARBA00022803"/>
    </source>
</evidence>
<evidence type="ECO:0000256" key="10">
    <source>
        <dbReference type="ARBA" id="ARBA00024430"/>
    </source>
</evidence>
<dbReference type="SMART" id="SM00028">
    <property type="entry name" value="TPR"/>
    <property type="match status" value="3"/>
</dbReference>
<dbReference type="SUPFAM" id="SSF48452">
    <property type="entry name" value="TPR-like"/>
    <property type="match status" value="1"/>
</dbReference>
<dbReference type="Gene3D" id="1.25.40.10">
    <property type="entry name" value="Tetratricopeptide repeat domain"/>
    <property type="match status" value="1"/>
</dbReference>
<keyword evidence="7" id="KW-0539">Nucleus</keyword>
<keyword evidence="4" id="KW-0677">Repeat</keyword>
<name>A0ABQ8F3W3_9FUNG</name>
<dbReference type="InterPro" id="IPR007052">
    <property type="entry name" value="CS_dom"/>
</dbReference>
<keyword evidence="5 11" id="KW-0802">TPR repeat</keyword>
<dbReference type="InterPro" id="IPR008978">
    <property type="entry name" value="HSP20-like_chaperone"/>
</dbReference>
<evidence type="ECO:0000256" key="8">
    <source>
        <dbReference type="ARBA" id="ARBA00023273"/>
    </source>
</evidence>
<dbReference type="Gene3D" id="2.60.40.790">
    <property type="match status" value="1"/>
</dbReference>
<dbReference type="PANTHER" id="PTHR46492:SF1">
    <property type="entry name" value="DYNEIN AXONEMAL ASSEMBLY FACTOR 4"/>
    <property type="match status" value="1"/>
</dbReference>
<evidence type="ECO:0000256" key="9">
    <source>
        <dbReference type="ARBA" id="ARBA00024190"/>
    </source>
</evidence>
<keyword evidence="6" id="KW-0524">Neurogenesis</keyword>
<evidence type="ECO:0000256" key="7">
    <source>
        <dbReference type="ARBA" id="ARBA00023242"/>
    </source>
</evidence>
<keyword evidence="8" id="KW-0966">Cell projection</keyword>
<reference evidence="13 14" key="1">
    <citation type="submission" date="2021-02" db="EMBL/GenBank/DDBJ databases">
        <title>Variation within the Batrachochytrium salamandrivorans European outbreak.</title>
        <authorList>
            <person name="Kelly M."/>
            <person name="Pasmans F."/>
            <person name="Shea T.P."/>
            <person name="Munoz J.F."/>
            <person name="Carranza S."/>
            <person name="Cuomo C.A."/>
            <person name="Martel A."/>
        </authorList>
    </citation>
    <scope>NUCLEOTIDE SEQUENCE [LARGE SCALE GENOMIC DNA]</scope>
    <source>
        <strain evidence="13 14">AMFP18/2</strain>
    </source>
</reference>
<comment type="caution">
    <text evidence="13">The sequence shown here is derived from an EMBL/GenBank/DDBJ whole genome shotgun (WGS) entry which is preliminary data.</text>
</comment>
<gene>
    <name evidence="13" type="ORF">BASA50_008599</name>
</gene>
<proteinExistence type="predicted"/>
<evidence type="ECO:0000256" key="4">
    <source>
        <dbReference type="ARBA" id="ARBA00022737"/>
    </source>
</evidence>
<sequence>MPILLKEYTFSQNELELFVSVPLGGANASKVDVYCNDVYIKINFAPFFFELDLNGTIDPEISVASVGNGVVTFTLVKSTLGIWDTIKFQAESPKALRDRRSDAEQRQRDLAIKKREQAVLAKRTEERDLIHRQIEVERAKRDRVEALKQAEKDAVGSSIESWTASTLKLESTRKSEPPSYAHLKEPDVISPLLPATEPSLAITQCTVRTDSAIFSTVDHVQHTSTLDDLNASVSDVEDEDIDVEAIRDRVRKTLKARVEPPPRPSQDITVTFTRRGHIPTSTARETEDEKWLLRIKLAEALHKSKKRNENQSQIQEDDNNPAFLKDKGSVFFKQGNFESAFNAFTSAIDLDPVNSSLYANRAACHLQLGRGAECVSDCTSALSLLTKEEDMLREQLIDPVANDHGNNSVRNKLRIKLFARRGAAKLTLLGDVRGALSDYRDALALDPTNLEVEMDVKAIAKQVDDIIDDE</sequence>
<dbReference type="Pfam" id="PF04969">
    <property type="entry name" value="CS"/>
    <property type="match status" value="1"/>
</dbReference>
<dbReference type="PANTHER" id="PTHR46492">
    <property type="entry name" value="DYNEIN ASSEMBLY FACTOR 4, AXONEMAL"/>
    <property type="match status" value="1"/>
</dbReference>
<dbReference type="InterPro" id="IPR037894">
    <property type="entry name" value="CS_DYX1C1"/>
</dbReference>
<evidence type="ECO:0000256" key="11">
    <source>
        <dbReference type="PROSITE-ProRule" id="PRU00339"/>
    </source>
</evidence>
<evidence type="ECO:0000313" key="14">
    <source>
        <dbReference type="Proteomes" id="UP001648503"/>
    </source>
</evidence>